<sequence>MKQNMRDKSISKKRLMKTTIFTVFIATILLLSSMVTATDQKENIDINIDTKVETEVEKNIANAITDSKPSLTKVDHDMGIVSINELESGLAQSFDPTVTVENLGD</sequence>
<protein>
    <submittedName>
        <fullName evidence="1">Uncharacterized protein</fullName>
    </submittedName>
</protein>
<gene>
    <name evidence="1" type="ORF">S01H1_56662</name>
</gene>
<organism evidence="1">
    <name type="scientific">marine sediment metagenome</name>
    <dbReference type="NCBI Taxonomy" id="412755"/>
    <lineage>
        <taxon>unclassified sequences</taxon>
        <taxon>metagenomes</taxon>
        <taxon>ecological metagenomes</taxon>
    </lineage>
</organism>
<dbReference type="AlphaFoldDB" id="X0VPF3"/>
<dbReference type="EMBL" id="BARS01036905">
    <property type="protein sequence ID" value="GAG20274.1"/>
    <property type="molecule type" value="Genomic_DNA"/>
</dbReference>
<reference evidence="1" key="1">
    <citation type="journal article" date="2014" name="Front. Microbiol.">
        <title>High frequency of phylogenetically diverse reductive dehalogenase-homologous genes in deep subseafloor sedimentary metagenomes.</title>
        <authorList>
            <person name="Kawai M."/>
            <person name="Futagami T."/>
            <person name="Toyoda A."/>
            <person name="Takaki Y."/>
            <person name="Nishi S."/>
            <person name="Hori S."/>
            <person name="Arai W."/>
            <person name="Tsubouchi T."/>
            <person name="Morono Y."/>
            <person name="Uchiyama I."/>
            <person name="Ito T."/>
            <person name="Fujiyama A."/>
            <person name="Inagaki F."/>
            <person name="Takami H."/>
        </authorList>
    </citation>
    <scope>NUCLEOTIDE SEQUENCE</scope>
    <source>
        <strain evidence="1">Expedition CK06-06</strain>
    </source>
</reference>
<name>X0VPF3_9ZZZZ</name>
<accession>X0VPF3</accession>
<feature type="non-terminal residue" evidence="1">
    <location>
        <position position="105"/>
    </location>
</feature>
<comment type="caution">
    <text evidence="1">The sequence shown here is derived from an EMBL/GenBank/DDBJ whole genome shotgun (WGS) entry which is preliminary data.</text>
</comment>
<evidence type="ECO:0000313" key="1">
    <source>
        <dbReference type="EMBL" id="GAG20274.1"/>
    </source>
</evidence>
<proteinExistence type="predicted"/>